<feature type="repeat" description="WD" evidence="8">
    <location>
        <begin position="118"/>
        <end position="151"/>
    </location>
</feature>
<dbReference type="GO" id="GO:0005730">
    <property type="term" value="C:nucleolus"/>
    <property type="evidence" value="ECO:0007669"/>
    <property type="project" value="UniProtKB-SubCell"/>
</dbReference>
<dbReference type="Pfam" id="PF09384">
    <property type="entry name" value="UTP15_C"/>
    <property type="match status" value="1"/>
</dbReference>
<evidence type="ECO:0000256" key="7">
    <source>
        <dbReference type="ARBA" id="ARBA00045437"/>
    </source>
</evidence>
<keyword evidence="3" id="KW-0698">rRNA processing</keyword>
<comment type="function">
    <text evidence="7">Ribosome biogenesis factor. Involved in nucleolar processing of pre-18S ribosomal RNA. Required for optimal pre-ribosomal RNA transcription by RNA polymerase I. Part of the small subunit (SSU) processome, first precursor of the small eukaryotic ribosomal subunit. During the assembly of the SSU processome in the nucleolus, many ribosome biogenesis factors, an RNA chaperone and ribosomal proteins associate with the nascent pre-rRNA and work in concert to generate RNA folding, modifications, rearrangements and cleavage as well as targeted degradation of pre-ribosomal RNA by the RNA exosome.</text>
</comment>
<comment type="subcellular location">
    <subcellularLocation>
        <location evidence="1">Nucleus</location>
        <location evidence="1">Nucleolus</location>
    </subcellularLocation>
</comment>
<evidence type="ECO:0000259" key="10">
    <source>
        <dbReference type="Pfam" id="PF09384"/>
    </source>
</evidence>
<dbReference type="PROSITE" id="PS00678">
    <property type="entry name" value="WD_REPEATS_1"/>
    <property type="match status" value="1"/>
</dbReference>
<dbReference type="Proteomes" id="UP001292079">
    <property type="component" value="Unassembled WGS sequence"/>
</dbReference>
<dbReference type="AlphaFoldDB" id="A0AAE2D5W9"/>
<dbReference type="Gene3D" id="2.130.10.10">
    <property type="entry name" value="YVTN repeat-like/Quinoprotein amine dehydrogenase"/>
    <property type="match status" value="2"/>
</dbReference>
<dbReference type="InterPro" id="IPR015943">
    <property type="entry name" value="WD40/YVTN_repeat-like_dom_sf"/>
</dbReference>
<dbReference type="InterPro" id="IPR018983">
    <property type="entry name" value="U3_snoRNA-assocProt_15_C"/>
</dbReference>
<organism evidence="11 12">
    <name type="scientific">Schistosoma mekongi</name>
    <name type="common">Parasitic worm</name>
    <dbReference type="NCBI Taxonomy" id="38744"/>
    <lineage>
        <taxon>Eukaryota</taxon>
        <taxon>Metazoa</taxon>
        <taxon>Spiralia</taxon>
        <taxon>Lophotrochozoa</taxon>
        <taxon>Platyhelminthes</taxon>
        <taxon>Trematoda</taxon>
        <taxon>Digenea</taxon>
        <taxon>Strigeidida</taxon>
        <taxon>Schistosomatoidea</taxon>
        <taxon>Schistosomatidae</taxon>
        <taxon>Schistosoma</taxon>
    </lineage>
</organism>
<evidence type="ECO:0000313" key="11">
    <source>
        <dbReference type="EMBL" id="KAK4472526.1"/>
    </source>
</evidence>
<evidence type="ECO:0000256" key="6">
    <source>
        <dbReference type="ARBA" id="ARBA00023242"/>
    </source>
</evidence>
<keyword evidence="5" id="KW-0677">Repeat</keyword>
<protein>
    <recommendedName>
        <fullName evidence="2">U3 small nucleolar RNA-associated protein 15 homolog</fullName>
    </recommendedName>
</protein>
<feature type="region of interest" description="Disordered" evidence="9">
    <location>
        <begin position="596"/>
        <end position="616"/>
    </location>
</feature>
<comment type="caution">
    <text evidence="11">The sequence shown here is derived from an EMBL/GenBank/DDBJ whole genome shotgun (WGS) entry which is preliminary data.</text>
</comment>
<keyword evidence="12" id="KW-1185">Reference proteome</keyword>
<evidence type="ECO:0000256" key="2">
    <source>
        <dbReference type="ARBA" id="ARBA00018260"/>
    </source>
</evidence>
<dbReference type="GO" id="GO:0006364">
    <property type="term" value="P:rRNA processing"/>
    <property type="evidence" value="ECO:0007669"/>
    <property type="project" value="UniProtKB-KW"/>
</dbReference>
<reference evidence="11" key="1">
    <citation type="submission" date="2022-04" db="EMBL/GenBank/DDBJ databases">
        <authorList>
            <person name="Xu L."/>
            <person name="Lv Z."/>
        </authorList>
    </citation>
    <scope>NUCLEOTIDE SEQUENCE</scope>
    <source>
        <strain evidence="11">LV_2022a</strain>
    </source>
</reference>
<reference evidence="11" key="2">
    <citation type="journal article" date="2023" name="Infect Dis Poverty">
        <title>Chromosome-scale genome of the human blood fluke Schistosoma mekongi and its implications for public health.</title>
        <authorList>
            <person name="Zhou M."/>
            <person name="Xu L."/>
            <person name="Xu D."/>
            <person name="Chen W."/>
            <person name="Khan J."/>
            <person name="Hu Y."/>
            <person name="Huang H."/>
            <person name="Wei H."/>
            <person name="Zhang Y."/>
            <person name="Chusongsang P."/>
            <person name="Tanasarnprasert K."/>
            <person name="Hu X."/>
            <person name="Limpanont Y."/>
            <person name="Lv Z."/>
        </authorList>
    </citation>
    <scope>NUCLEOTIDE SEQUENCE</scope>
    <source>
        <strain evidence="11">LV_2022a</strain>
    </source>
</reference>
<dbReference type="PANTHER" id="PTHR19924">
    <property type="entry name" value="UTP15 U3 SMALL NUCLEOLAR RNA-ASSOCIATED PROTEIN 15 FAMILY MEMBER"/>
    <property type="match status" value="1"/>
</dbReference>
<accession>A0AAE2D5W9</accession>
<keyword evidence="6" id="KW-0539">Nucleus</keyword>
<dbReference type="Pfam" id="PF00400">
    <property type="entry name" value="WD40"/>
    <property type="match status" value="1"/>
</dbReference>
<dbReference type="PANTHER" id="PTHR19924:SF26">
    <property type="entry name" value="U3 SMALL NUCLEOLAR RNA-ASSOCIATED PROTEIN 15 HOMOLOG"/>
    <property type="match status" value="1"/>
</dbReference>
<dbReference type="InterPro" id="IPR019775">
    <property type="entry name" value="WD40_repeat_CS"/>
</dbReference>
<dbReference type="SMART" id="SM00320">
    <property type="entry name" value="WD40"/>
    <property type="match status" value="4"/>
</dbReference>
<proteinExistence type="predicted"/>
<evidence type="ECO:0000313" key="12">
    <source>
        <dbReference type="Proteomes" id="UP001292079"/>
    </source>
</evidence>
<dbReference type="PROSITE" id="PS50294">
    <property type="entry name" value="WD_REPEATS_REGION"/>
    <property type="match status" value="1"/>
</dbReference>
<evidence type="ECO:0000256" key="8">
    <source>
        <dbReference type="PROSITE-ProRule" id="PRU00221"/>
    </source>
</evidence>
<dbReference type="SUPFAM" id="SSF50978">
    <property type="entry name" value="WD40 repeat-like"/>
    <property type="match status" value="1"/>
</dbReference>
<evidence type="ECO:0000256" key="1">
    <source>
        <dbReference type="ARBA" id="ARBA00004604"/>
    </source>
</evidence>
<gene>
    <name evidence="11" type="ORF">MN116_003770</name>
</gene>
<sequence length="616" mass="69431">MKGMLPTPHCILSPYVQKRGVVNVWESYKNGKPLQLGHRVNSVAVSSLPPYKYGLPDGYNVNLYKCDSDKRYRKISGFSARVACCSFRKDGKLVIVGEEGGTLRICTTDKNKFHLRKIKAHKGSIPAASFFYDGLRAASLGSDANIRIWDVTLGSPLGYYSVCTGNEIARAMVTGMLDNNLICFGDLKGNVVICDVRQPRPIHKITLPAAVSALGLNKTDKLLAVAAGSVVQLWDLSAQKFHDYNGSQGLHLHYKVITGLFIEQHPVTDEEVLLSVAMDKLVKFTNLLNGTELHQLRCSSPLTAIGVTPKCESLVIGGERGFVKIKHYDPKLNSINLASSEEQNKVASSDTEEPYMSLLSQLSKPNKRDRFMSMKMDEWLEVPLTSSRRAPKEWFSPGDFKTDPRPHVPLIHQKTEISRSGRLFYAQTLEKTYNRVDILLRRFSHSRALTLALTCRSWMARSKRKIIPTPQYCLNLALAVIRELVRRDTLAAAIAGRDNRQLEYIFRFIYNNIWRKDAAAVCLELYHCILNTYTAEELMDIRGFVKVNRLLELTSSNLYSLSRIVDKIVYQPHNLLQSKSEPVVEDIHNCPLSSSEYSTKCEETSPTKKRRKVNVT</sequence>
<dbReference type="EMBL" id="JALJAT010000002">
    <property type="protein sequence ID" value="KAK4472526.1"/>
    <property type="molecule type" value="Genomic_DNA"/>
</dbReference>
<dbReference type="InterPro" id="IPR001680">
    <property type="entry name" value="WD40_rpt"/>
</dbReference>
<keyword evidence="4 8" id="KW-0853">WD repeat</keyword>
<evidence type="ECO:0000256" key="4">
    <source>
        <dbReference type="ARBA" id="ARBA00022574"/>
    </source>
</evidence>
<evidence type="ECO:0000256" key="5">
    <source>
        <dbReference type="ARBA" id="ARBA00022737"/>
    </source>
</evidence>
<feature type="domain" description="U3 small nucleolar RNA-associated protein 15 C-terminal" evidence="10">
    <location>
        <begin position="430"/>
        <end position="535"/>
    </location>
</feature>
<dbReference type="GO" id="GO:0045943">
    <property type="term" value="P:positive regulation of transcription by RNA polymerase I"/>
    <property type="evidence" value="ECO:0007669"/>
    <property type="project" value="TreeGrafter"/>
</dbReference>
<dbReference type="PROSITE" id="PS50082">
    <property type="entry name" value="WD_REPEATS_2"/>
    <property type="match status" value="1"/>
</dbReference>
<dbReference type="InterPro" id="IPR036322">
    <property type="entry name" value="WD40_repeat_dom_sf"/>
</dbReference>
<evidence type="ECO:0000256" key="9">
    <source>
        <dbReference type="SAM" id="MobiDB-lite"/>
    </source>
</evidence>
<feature type="compositionally biased region" description="Basic residues" evidence="9">
    <location>
        <begin position="607"/>
        <end position="616"/>
    </location>
</feature>
<name>A0AAE2D5W9_SCHME</name>
<evidence type="ECO:0000256" key="3">
    <source>
        <dbReference type="ARBA" id="ARBA00022552"/>
    </source>
</evidence>